<dbReference type="InterPro" id="IPR044730">
    <property type="entry name" value="RNase_H-like_dom_plant"/>
</dbReference>
<dbReference type="InterPro" id="IPR052929">
    <property type="entry name" value="RNase_H-like_EbsB-rel"/>
</dbReference>
<dbReference type="PANTHER" id="PTHR47074:SF11">
    <property type="entry name" value="REVERSE TRANSCRIPTASE-LIKE PROTEIN"/>
    <property type="match status" value="1"/>
</dbReference>
<name>A0AAD9WKP5_9ROSI</name>
<feature type="domain" description="RNase H type-1" evidence="1">
    <location>
        <begin position="2"/>
        <end position="76"/>
    </location>
</feature>
<keyword evidence="3" id="KW-1185">Reference proteome</keyword>
<reference evidence="2" key="1">
    <citation type="journal article" date="2023" name="Plant J.">
        <title>Genome sequences and population genomics provide insights into the demographic history, inbreeding, and mutation load of two 'living fossil' tree species of Dipteronia.</title>
        <authorList>
            <person name="Feng Y."/>
            <person name="Comes H.P."/>
            <person name="Chen J."/>
            <person name="Zhu S."/>
            <person name="Lu R."/>
            <person name="Zhang X."/>
            <person name="Li P."/>
            <person name="Qiu J."/>
            <person name="Olsen K.M."/>
            <person name="Qiu Y."/>
        </authorList>
    </citation>
    <scope>NUCLEOTIDE SEQUENCE</scope>
    <source>
        <strain evidence="2">KIB01</strain>
    </source>
</reference>
<dbReference type="GO" id="GO:0003676">
    <property type="term" value="F:nucleic acid binding"/>
    <property type="evidence" value="ECO:0007669"/>
    <property type="project" value="InterPro"/>
</dbReference>
<dbReference type="PANTHER" id="PTHR47074">
    <property type="entry name" value="BNAC02G40300D PROTEIN"/>
    <property type="match status" value="1"/>
</dbReference>
<dbReference type="InterPro" id="IPR002156">
    <property type="entry name" value="RNaseH_domain"/>
</dbReference>
<evidence type="ECO:0000313" key="3">
    <source>
        <dbReference type="Proteomes" id="UP001280121"/>
    </source>
</evidence>
<dbReference type="GO" id="GO:0004523">
    <property type="term" value="F:RNA-DNA hybrid ribonuclease activity"/>
    <property type="evidence" value="ECO:0007669"/>
    <property type="project" value="InterPro"/>
</dbReference>
<dbReference type="CDD" id="cd06222">
    <property type="entry name" value="RNase_H_like"/>
    <property type="match status" value="1"/>
</dbReference>
<comment type="caution">
    <text evidence="2">The sequence shown here is derived from an EMBL/GenBank/DDBJ whole genome shotgun (WGS) entry which is preliminary data.</text>
</comment>
<dbReference type="AlphaFoldDB" id="A0AAD9WKP5"/>
<dbReference type="Proteomes" id="UP001280121">
    <property type="component" value="Unassembled WGS sequence"/>
</dbReference>
<accession>A0AAD9WKP5</accession>
<protein>
    <recommendedName>
        <fullName evidence="1">RNase H type-1 domain-containing protein</fullName>
    </recommendedName>
</protein>
<evidence type="ECO:0000259" key="1">
    <source>
        <dbReference type="Pfam" id="PF13456"/>
    </source>
</evidence>
<dbReference type="EMBL" id="JANJYI010000009">
    <property type="protein sequence ID" value="KAK2633827.1"/>
    <property type="molecule type" value="Genomic_DNA"/>
</dbReference>
<sequence>MAVHRGLVFVEDSGLLPVSVENDAQVVVNYIKSGEALRSHFGQIIDDILRFLDRIPYCEVAFAPRCANMAAHNLVKIGLFVSRDLFLSEEVPESVISTVMGDTHAIM</sequence>
<dbReference type="Pfam" id="PF13456">
    <property type="entry name" value="RVT_3"/>
    <property type="match status" value="1"/>
</dbReference>
<organism evidence="2 3">
    <name type="scientific">Dipteronia dyeriana</name>
    <dbReference type="NCBI Taxonomy" id="168575"/>
    <lineage>
        <taxon>Eukaryota</taxon>
        <taxon>Viridiplantae</taxon>
        <taxon>Streptophyta</taxon>
        <taxon>Embryophyta</taxon>
        <taxon>Tracheophyta</taxon>
        <taxon>Spermatophyta</taxon>
        <taxon>Magnoliopsida</taxon>
        <taxon>eudicotyledons</taxon>
        <taxon>Gunneridae</taxon>
        <taxon>Pentapetalae</taxon>
        <taxon>rosids</taxon>
        <taxon>malvids</taxon>
        <taxon>Sapindales</taxon>
        <taxon>Sapindaceae</taxon>
        <taxon>Hippocastanoideae</taxon>
        <taxon>Acereae</taxon>
        <taxon>Dipteronia</taxon>
    </lineage>
</organism>
<proteinExistence type="predicted"/>
<evidence type="ECO:0000313" key="2">
    <source>
        <dbReference type="EMBL" id="KAK2633827.1"/>
    </source>
</evidence>
<gene>
    <name evidence="2" type="ORF">Ddye_028619</name>
</gene>